<evidence type="ECO:0000313" key="2">
    <source>
        <dbReference type="EnsemblMetazoa" id="XP_024084896.1"/>
    </source>
</evidence>
<accession>A0A8I6SNG5</accession>
<proteinExistence type="predicted"/>
<feature type="region of interest" description="Disordered" evidence="1">
    <location>
        <begin position="1"/>
        <end position="39"/>
    </location>
</feature>
<feature type="compositionally biased region" description="Basic and acidic residues" evidence="1">
    <location>
        <begin position="1"/>
        <end position="11"/>
    </location>
</feature>
<dbReference type="AlphaFoldDB" id="A0A8I6SNG5"/>
<feature type="compositionally biased region" description="Polar residues" evidence="1">
    <location>
        <begin position="23"/>
        <end position="32"/>
    </location>
</feature>
<evidence type="ECO:0000313" key="3">
    <source>
        <dbReference type="Proteomes" id="UP000494040"/>
    </source>
</evidence>
<dbReference type="GeneID" id="112127739"/>
<organism evidence="2 3">
    <name type="scientific">Cimex lectularius</name>
    <name type="common">Bed bug</name>
    <name type="synonym">Acanthia lectularia</name>
    <dbReference type="NCBI Taxonomy" id="79782"/>
    <lineage>
        <taxon>Eukaryota</taxon>
        <taxon>Metazoa</taxon>
        <taxon>Ecdysozoa</taxon>
        <taxon>Arthropoda</taxon>
        <taxon>Hexapoda</taxon>
        <taxon>Insecta</taxon>
        <taxon>Pterygota</taxon>
        <taxon>Neoptera</taxon>
        <taxon>Paraneoptera</taxon>
        <taxon>Hemiptera</taxon>
        <taxon>Heteroptera</taxon>
        <taxon>Panheteroptera</taxon>
        <taxon>Cimicomorpha</taxon>
        <taxon>Cimicidae</taxon>
        <taxon>Cimex</taxon>
    </lineage>
</organism>
<dbReference type="RefSeq" id="XP_024084896.1">
    <property type="nucleotide sequence ID" value="XM_024229128.1"/>
</dbReference>
<dbReference type="Proteomes" id="UP000494040">
    <property type="component" value="Unassembled WGS sequence"/>
</dbReference>
<dbReference type="EnsemblMetazoa" id="XM_024229128.1">
    <property type="protein sequence ID" value="XP_024084896.1"/>
    <property type="gene ID" value="LOC112127739"/>
</dbReference>
<dbReference type="OrthoDB" id="10565105at2759"/>
<keyword evidence="3" id="KW-1185">Reference proteome</keyword>
<name>A0A8I6SNG5_CIMLE</name>
<evidence type="ECO:0000256" key="1">
    <source>
        <dbReference type="SAM" id="MobiDB-lite"/>
    </source>
</evidence>
<sequence length="89" mass="9683">METTLRVENEIPKPNSSGERRSSINAEQNLPGSSDCPPCPPCYQPPPPYIISGGLQQPFVIGPTANQDYYYVARVETPDSVKLSNACSL</sequence>
<protein>
    <submittedName>
        <fullName evidence="2">Uncharacterized protein</fullName>
    </submittedName>
</protein>
<reference evidence="2" key="1">
    <citation type="submission" date="2022-01" db="UniProtKB">
        <authorList>
            <consortium name="EnsemblMetazoa"/>
        </authorList>
    </citation>
    <scope>IDENTIFICATION</scope>
</reference>